<dbReference type="Proteomes" id="UP001156666">
    <property type="component" value="Unassembled WGS sequence"/>
</dbReference>
<reference evidence="2" key="2">
    <citation type="submission" date="2023-01" db="EMBL/GenBank/DDBJ databases">
        <title>Draft genome sequence of Portibacter lacus strain NBRC 108769.</title>
        <authorList>
            <person name="Sun Q."/>
            <person name="Mori K."/>
        </authorList>
    </citation>
    <scope>NUCLEOTIDE SEQUENCE</scope>
    <source>
        <strain evidence="2">NBRC 108769</strain>
    </source>
</reference>
<dbReference type="InterPro" id="IPR014719">
    <property type="entry name" value="Ribosomal_bL12_C/ClpS-like"/>
</dbReference>
<gene>
    <name evidence="2" type="primary">clpS</name>
    <name evidence="2" type="ORF">GCM10007940_13840</name>
</gene>
<organism evidence="2 3">
    <name type="scientific">Portibacter lacus</name>
    <dbReference type="NCBI Taxonomy" id="1099794"/>
    <lineage>
        <taxon>Bacteria</taxon>
        <taxon>Pseudomonadati</taxon>
        <taxon>Bacteroidota</taxon>
        <taxon>Saprospiria</taxon>
        <taxon>Saprospirales</taxon>
        <taxon>Haliscomenobacteraceae</taxon>
        <taxon>Portibacter</taxon>
    </lineage>
</organism>
<comment type="caution">
    <text evidence="2">The sequence shown here is derived from an EMBL/GenBank/DDBJ whole genome shotgun (WGS) entry which is preliminary data.</text>
</comment>
<feature type="domain" description="Adaptor protein ClpS core" evidence="1">
    <location>
        <begin position="26"/>
        <end position="86"/>
    </location>
</feature>
<evidence type="ECO:0000313" key="3">
    <source>
        <dbReference type="Proteomes" id="UP001156666"/>
    </source>
</evidence>
<dbReference type="AlphaFoldDB" id="A0AA37WEH0"/>
<dbReference type="SUPFAM" id="SSF54736">
    <property type="entry name" value="ClpS-like"/>
    <property type="match status" value="1"/>
</dbReference>
<dbReference type="RefSeq" id="WP_235291044.1">
    <property type="nucleotide sequence ID" value="NZ_BSOH01000007.1"/>
</dbReference>
<protein>
    <submittedName>
        <fullName evidence="2">ATP-dependent Clp protease adaptor protein ClpS</fullName>
    </submittedName>
</protein>
<name>A0AA37WEH0_9BACT</name>
<dbReference type="GO" id="GO:0006508">
    <property type="term" value="P:proteolysis"/>
    <property type="evidence" value="ECO:0007669"/>
    <property type="project" value="UniProtKB-KW"/>
</dbReference>
<evidence type="ECO:0000313" key="2">
    <source>
        <dbReference type="EMBL" id="GLR16769.1"/>
    </source>
</evidence>
<keyword evidence="3" id="KW-1185">Reference proteome</keyword>
<evidence type="ECO:0000259" key="1">
    <source>
        <dbReference type="Pfam" id="PF02617"/>
    </source>
</evidence>
<dbReference type="Pfam" id="PF02617">
    <property type="entry name" value="ClpS"/>
    <property type="match status" value="1"/>
</dbReference>
<proteinExistence type="predicted"/>
<dbReference type="Gene3D" id="3.30.1390.10">
    <property type="match status" value="1"/>
</dbReference>
<sequence length="102" mass="11558">MNIFESLELEEVQIAEEITDIGNLSELIVYNDDFNTFDWVIESFIQVCNHAFTQAEQLSLMVHFKGKAIVKTGEYEKLKPMKDALIDRGLSAAIESMAGSRK</sequence>
<dbReference type="InterPro" id="IPR003769">
    <property type="entry name" value="ClpS_core"/>
</dbReference>
<reference evidence="2" key="1">
    <citation type="journal article" date="2014" name="Int. J. Syst. Evol. Microbiol.">
        <title>Complete genome sequence of Corynebacterium casei LMG S-19264T (=DSM 44701T), isolated from a smear-ripened cheese.</title>
        <authorList>
            <consortium name="US DOE Joint Genome Institute (JGI-PGF)"/>
            <person name="Walter F."/>
            <person name="Albersmeier A."/>
            <person name="Kalinowski J."/>
            <person name="Ruckert C."/>
        </authorList>
    </citation>
    <scope>NUCLEOTIDE SEQUENCE</scope>
    <source>
        <strain evidence="2">NBRC 108769</strain>
    </source>
</reference>
<dbReference type="GO" id="GO:0030163">
    <property type="term" value="P:protein catabolic process"/>
    <property type="evidence" value="ECO:0007669"/>
    <property type="project" value="InterPro"/>
</dbReference>
<keyword evidence="2" id="KW-0378">Hydrolase</keyword>
<keyword evidence="2" id="KW-0645">Protease</keyword>
<dbReference type="GO" id="GO:0008233">
    <property type="term" value="F:peptidase activity"/>
    <property type="evidence" value="ECO:0007669"/>
    <property type="project" value="UniProtKB-KW"/>
</dbReference>
<dbReference type="EMBL" id="BSOH01000007">
    <property type="protein sequence ID" value="GLR16769.1"/>
    <property type="molecule type" value="Genomic_DNA"/>
</dbReference>
<accession>A0AA37WEH0</accession>